<dbReference type="KEGG" id="sual:KDD17_03270"/>
<dbReference type="InterPro" id="IPR025870">
    <property type="entry name" value="Glyoxalase-like_dom"/>
</dbReference>
<proteinExistence type="predicted"/>
<keyword evidence="3" id="KW-1185">Reference proteome</keyword>
<dbReference type="AlphaFoldDB" id="A0A975JG64"/>
<dbReference type="Proteomes" id="UP000683291">
    <property type="component" value="Chromosome 1"/>
</dbReference>
<protein>
    <submittedName>
        <fullName evidence="2">VOC family protein</fullName>
    </submittedName>
</protein>
<dbReference type="InterPro" id="IPR029068">
    <property type="entry name" value="Glyas_Bleomycin-R_OHBP_Dase"/>
</dbReference>
<accession>A0A975JG64</accession>
<dbReference type="Gene3D" id="3.10.180.10">
    <property type="entry name" value="2,3-Dihydroxybiphenyl 1,2-Dioxygenase, domain 1"/>
    <property type="match status" value="1"/>
</dbReference>
<reference evidence="2" key="1">
    <citation type="submission" date="2021-04" db="EMBL/GenBank/DDBJ databases">
        <title>Complete genome sequence for Sulfitobacter sp. strain JK7-1.</title>
        <authorList>
            <person name="Park S.-J."/>
        </authorList>
    </citation>
    <scope>NUCLEOTIDE SEQUENCE</scope>
    <source>
        <strain evidence="2">JK7-1</strain>
    </source>
</reference>
<dbReference type="EMBL" id="CP073581">
    <property type="protein sequence ID" value="QUJ77941.1"/>
    <property type="molecule type" value="Genomic_DNA"/>
</dbReference>
<feature type="domain" description="Glyoxalase-like" evidence="1">
    <location>
        <begin position="3"/>
        <end position="167"/>
    </location>
</feature>
<gene>
    <name evidence="2" type="ORF">KDD17_03270</name>
</gene>
<evidence type="ECO:0000313" key="2">
    <source>
        <dbReference type="EMBL" id="QUJ77941.1"/>
    </source>
</evidence>
<dbReference type="Pfam" id="PF13468">
    <property type="entry name" value="Glyoxalase_3"/>
    <property type="match status" value="1"/>
</dbReference>
<organism evidence="2 3">
    <name type="scientific">Sulfitobacter albidus</name>
    <dbReference type="NCBI Taxonomy" id="2829501"/>
    <lineage>
        <taxon>Bacteria</taxon>
        <taxon>Pseudomonadati</taxon>
        <taxon>Pseudomonadota</taxon>
        <taxon>Alphaproteobacteria</taxon>
        <taxon>Rhodobacterales</taxon>
        <taxon>Roseobacteraceae</taxon>
        <taxon>Sulfitobacter</taxon>
    </lineage>
</organism>
<evidence type="ECO:0000313" key="3">
    <source>
        <dbReference type="Proteomes" id="UP000683291"/>
    </source>
</evidence>
<name>A0A975JG64_9RHOB</name>
<evidence type="ECO:0000259" key="1">
    <source>
        <dbReference type="Pfam" id="PF13468"/>
    </source>
</evidence>
<sequence length="197" mass="20935">MRLDHIAIAAQTLEEGVAWAEARLGVAMGPGGRHARYGTHNRLLGLAEGLYLEVIAPEPGAPSDGPRWFGLDEFTGPPRLANWICAADPFTPWLRHGMRAVPMQRGDLRWDMGVPEDGRLPMGGAFPTVLHWHSDSPPGQALLASGCALSRLTVQHPDAEGIAAELAGALTDPRIGFVTGPAMLTAQISTPNGLVTL</sequence>